<dbReference type="SUPFAM" id="SSF46785">
    <property type="entry name" value="Winged helix' DNA-binding domain"/>
    <property type="match status" value="1"/>
</dbReference>
<reference evidence="4 5" key="1">
    <citation type="submission" date="2021-03" db="EMBL/GenBank/DDBJ databases">
        <title>Genomic Encyclopedia of Type Strains, Phase IV (KMG-IV): sequencing the most valuable type-strain genomes for metagenomic binning, comparative biology and taxonomic classification.</title>
        <authorList>
            <person name="Goeker M."/>
        </authorList>
    </citation>
    <scope>NUCLEOTIDE SEQUENCE [LARGE SCALE GENOMIC DNA]</scope>
    <source>
        <strain evidence="4 5">DSM 28783</strain>
    </source>
</reference>
<dbReference type="Gene3D" id="1.10.10.10">
    <property type="entry name" value="Winged helix-like DNA-binding domain superfamily/Winged helix DNA-binding domain"/>
    <property type="match status" value="1"/>
</dbReference>
<dbReference type="InterPro" id="IPR043129">
    <property type="entry name" value="ATPase_NBD"/>
</dbReference>
<gene>
    <name evidence="4" type="ORF">J2Z42_002416</name>
</gene>
<evidence type="ECO:0000313" key="5">
    <source>
        <dbReference type="Proteomes" id="UP001519307"/>
    </source>
</evidence>
<organism evidence="4 5">
    <name type="scientific">Clostridium algifaecis</name>
    <dbReference type="NCBI Taxonomy" id="1472040"/>
    <lineage>
        <taxon>Bacteria</taxon>
        <taxon>Bacillati</taxon>
        <taxon>Bacillota</taxon>
        <taxon>Clostridia</taxon>
        <taxon>Eubacteriales</taxon>
        <taxon>Clostridiaceae</taxon>
        <taxon>Clostridium</taxon>
    </lineage>
</organism>
<dbReference type="RefSeq" id="WP_209702968.1">
    <property type="nucleotide sequence ID" value="NZ_JAGGLM010000019.1"/>
</dbReference>
<dbReference type="Pfam" id="PF00480">
    <property type="entry name" value="ROK"/>
    <property type="match status" value="1"/>
</dbReference>
<dbReference type="InterPro" id="IPR036390">
    <property type="entry name" value="WH_DNA-bd_sf"/>
</dbReference>
<evidence type="ECO:0000256" key="2">
    <source>
        <dbReference type="ARBA" id="ARBA00006479"/>
    </source>
</evidence>
<dbReference type="PANTHER" id="PTHR18964">
    <property type="entry name" value="ROK (REPRESSOR, ORF, KINASE) FAMILY"/>
    <property type="match status" value="1"/>
</dbReference>
<dbReference type="PANTHER" id="PTHR18964:SF110">
    <property type="entry name" value="TRANSCRIPTIONAL REGULATOR, XYLR-RELATED"/>
    <property type="match status" value="1"/>
</dbReference>
<proteinExistence type="inferred from homology"/>
<dbReference type="SUPFAM" id="SSF53067">
    <property type="entry name" value="Actin-like ATPase domain"/>
    <property type="match status" value="1"/>
</dbReference>
<comment type="function">
    <text evidence="1">Transcriptional repressor of xylose-utilizing enzymes.</text>
</comment>
<protein>
    <submittedName>
        <fullName evidence="4">NBD/HSP70 family sugar kinase</fullName>
    </submittedName>
</protein>
<keyword evidence="4" id="KW-0808">Transferase</keyword>
<evidence type="ECO:0000256" key="3">
    <source>
        <dbReference type="ARBA" id="ARBA00022629"/>
    </source>
</evidence>
<dbReference type="GO" id="GO:0016301">
    <property type="term" value="F:kinase activity"/>
    <property type="evidence" value="ECO:0007669"/>
    <property type="project" value="UniProtKB-KW"/>
</dbReference>
<dbReference type="PROSITE" id="PS01125">
    <property type="entry name" value="ROK"/>
    <property type="match status" value="1"/>
</dbReference>
<dbReference type="Pfam" id="PF13412">
    <property type="entry name" value="HTH_24"/>
    <property type="match status" value="1"/>
</dbReference>
<dbReference type="EMBL" id="JAGGLM010000019">
    <property type="protein sequence ID" value="MBP2033709.1"/>
    <property type="molecule type" value="Genomic_DNA"/>
</dbReference>
<name>A0ABS4KUJ0_9CLOT</name>
<dbReference type="Gene3D" id="3.30.420.40">
    <property type="match status" value="2"/>
</dbReference>
<keyword evidence="5" id="KW-1185">Reference proteome</keyword>
<comment type="similarity">
    <text evidence="2">Belongs to the ROK (NagC/XylR) family.</text>
</comment>
<evidence type="ECO:0000313" key="4">
    <source>
        <dbReference type="EMBL" id="MBP2033709.1"/>
    </source>
</evidence>
<evidence type="ECO:0000256" key="1">
    <source>
        <dbReference type="ARBA" id="ARBA00002486"/>
    </source>
</evidence>
<accession>A0ABS4KUJ0</accession>
<comment type="caution">
    <text evidence="4">The sequence shown here is derived from an EMBL/GenBank/DDBJ whole genome shotgun (WGS) entry which is preliminary data.</text>
</comment>
<keyword evidence="3" id="KW-0859">Xylose metabolism</keyword>
<dbReference type="InterPro" id="IPR036388">
    <property type="entry name" value="WH-like_DNA-bd_sf"/>
</dbReference>
<sequence length="392" mass="44510">MNKLKSVDQETIKILNQKKIINLLYRNKQLTKQEISQELNISIPTVINNINELIERGIVDDAGVAESTGGRKPTIIRFLPNSRYSFGVCITKDKVRIILTNLNFNIIEERAFDMPEEVQDFRSLILKIKDEIEDILSVYKIPFDKILGIGFSLPGTIDEEKLFLKNMTNFKVKNIYFKEFEKNFKMPIFIENEANASAYAESFINFKGYKNNLVFISITEGIGAGIIINNNVYKGINKRAGEIGHMTVVKNGRRCNCGKKGCWEVYASKKALLNEYKKEFGVKNKSLNDFLDMTKDNLKAKEILDNYVGFLAEGIKNIILIFDPQNIIIGGEVFSYKDLIEEDLINKVFEDNSLYDKNECNVMFSSLGGNAAIFGAALLPMESVFFLTGNVI</sequence>
<dbReference type="Proteomes" id="UP001519307">
    <property type="component" value="Unassembled WGS sequence"/>
</dbReference>
<keyword evidence="3" id="KW-0119">Carbohydrate metabolism</keyword>
<keyword evidence="4" id="KW-0418">Kinase</keyword>
<dbReference type="InterPro" id="IPR000600">
    <property type="entry name" value="ROK"/>
</dbReference>
<dbReference type="InterPro" id="IPR049874">
    <property type="entry name" value="ROK_cs"/>
</dbReference>